<proteinExistence type="predicted"/>
<evidence type="ECO:0000259" key="1">
    <source>
        <dbReference type="Pfam" id="PF03625"/>
    </source>
</evidence>
<protein>
    <submittedName>
        <fullName evidence="2">DUF302 domain-containing protein</fullName>
    </submittedName>
</protein>
<dbReference type="Pfam" id="PF03625">
    <property type="entry name" value="DUF302"/>
    <property type="match status" value="1"/>
</dbReference>
<dbReference type="Gene3D" id="3.30.310.70">
    <property type="entry name" value="TT1751-like domain"/>
    <property type="match status" value="1"/>
</dbReference>
<dbReference type="InterPro" id="IPR016796">
    <property type="entry name" value="UCP021774"/>
</dbReference>
<dbReference type="SUPFAM" id="SSF103247">
    <property type="entry name" value="TT1751-like"/>
    <property type="match status" value="1"/>
</dbReference>
<reference evidence="2" key="1">
    <citation type="journal article" date="2020" name="mSystems">
        <title>Genome- and Community-Level Interaction Insights into Carbon Utilization and Element Cycling Functions of Hydrothermarchaeota in Hydrothermal Sediment.</title>
        <authorList>
            <person name="Zhou Z."/>
            <person name="Liu Y."/>
            <person name="Xu W."/>
            <person name="Pan J."/>
            <person name="Luo Z.H."/>
            <person name="Li M."/>
        </authorList>
    </citation>
    <scope>NUCLEOTIDE SEQUENCE [LARGE SCALE GENOMIC DNA]</scope>
    <source>
        <strain evidence="2">SpSt-381</strain>
    </source>
</reference>
<dbReference type="PANTHER" id="PTHR38342:SF1">
    <property type="entry name" value="SLR5037 PROTEIN"/>
    <property type="match status" value="1"/>
</dbReference>
<dbReference type="PANTHER" id="PTHR38342">
    <property type="entry name" value="SLR5037 PROTEIN"/>
    <property type="match status" value="1"/>
</dbReference>
<gene>
    <name evidence="2" type="ORF">ENR23_10115</name>
</gene>
<dbReference type="EMBL" id="DSQF01000020">
    <property type="protein sequence ID" value="HGZ43760.1"/>
    <property type="molecule type" value="Genomic_DNA"/>
</dbReference>
<dbReference type="CDD" id="cd14797">
    <property type="entry name" value="DUF302"/>
    <property type="match status" value="1"/>
</dbReference>
<dbReference type="InterPro" id="IPR005180">
    <property type="entry name" value="DUF302"/>
</dbReference>
<comment type="caution">
    <text evidence="2">The sequence shown here is derived from an EMBL/GenBank/DDBJ whole genome shotgun (WGS) entry which is preliminary data.</text>
</comment>
<evidence type="ECO:0000313" key="2">
    <source>
        <dbReference type="EMBL" id="HGZ43760.1"/>
    </source>
</evidence>
<name>A0A832MKE6_UNCEI</name>
<dbReference type="InterPro" id="IPR035923">
    <property type="entry name" value="TT1751-like_sf"/>
</dbReference>
<sequence length="136" mass="14898">MSVTRSSYGFGTRVAMSHERAVERVTELLKEEGFGVLTTIDVSATLRQKLGVEFRRYVILGACNPHLAHRAFQAELEIGLLLPCNVIVYEEGEGARVAVMDPDAALGVAPNPALRPVAKEARERLERVVEALAAQR</sequence>
<feature type="domain" description="DUF302" evidence="1">
    <location>
        <begin position="40"/>
        <end position="102"/>
    </location>
</feature>
<dbReference type="PIRSF" id="PIRSF021774">
    <property type="entry name" value="UCP021774"/>
    <property type="match status" value="1"/>
</dbReference>
<accession>A0A832MKE6</accession>
<dbReference type="AlphaFoldDB" id="A0A832MKE6"/>
<organism evidence="2">
    <name type="scientific">Eiseniibacteriota bacterium</name>
    <dbReference type="NCBI Taxonomy" id="2212470"/>
    <lineage>
        <taxon>Bacteria</taxon>
        <taxon>Candidatus Eiseniibacteriota</taxon>
    </lineage>
</organism>